<dbReference type="InterPro" id="IPR030678">
    <property type="entry name" value="Peptide/Ni-bd"/>
</dbReference>
<dbReference type="EMBL" id="FQXP01000011">
    <property type="protein sequence ID" value="SHI06534.1"/>
    <property type="molecule type" value="Genomic_DNA"/>
</dbReference>
<accession>A0A1M5Y410</accession>
<proteinExistence type="inferred from homology"/>
<dbReference type="InterPro" id="IPR023765">
    <property type="entry name" value="SBP_5_CS"/>
</dbReference>
<dbReference type="CDD" id="cd00995">
    <property type="entry name" value="PBP2_NikA_DppA_OppA_like"/>
    <property type="match status" value="1"/>
</dbReference>
<dbReference type="OrthoDB" id="9772924at2"/>
<dbReference type="SUPFAM" id="SSF53850">
    <property type="entry name" value="Periplasmic binding protein-like II"/>
    <property type="match status" value="1"/>
</dbReference>
<feature type="signal peptide" evidence="4">
    <location>
        <begin position="1"/>
        <end position="22"/>
    </location>
</feature>
<evidence type="ECO:0000259" key="5">
    <source>
        <dbReference type="Pfam" id="PF00496"/>
    </source>
</evidence>
<evidence type="ECO:0000313" key="6">
    <source>
        <dbReference type="EMBL" id="SHI06534.1"/>
    </source>
</evidence>
<dbReference type="Gene3D" id="3.10.105.10">
    <property type="entry name" value="Dipeptide-binding Protein, Domain 3"/>
    <property type="match status" value="1"/>
</dbReference>
<dbReference type="GO" id="GO:0043190">
    <property type="term" value="C:ATP-binding cassette (ABC) transporter complex"/>
    <property type="evidence" value="ECO:0007669"/>
    <property type="project" value="InterPro"/>
</dbReference>
<dbReference type="PROSITE" id="PS01040">
    <property type="entry name" value="SBP_BACTERIAL_5"/>
    <property type="match status" value="1"/>
</dbReference>
<evidence type="ECO:0000256" key="3">
    <source>
        <dbReference type="ARBA" id="ARBA00022729"/>
    </source>
</evidence>
<feature type="chain" id="PRO_5039728437" evidence="4">
    <location>
        <begin position="23"/>
        <end position="530"/>
    </location>
</feature>
<dbReference type="GO" id="GO:0015833">
    <property type="term" value="P:peptide transport"/>
    <property type="evidence" value="ECO:0007669"/>
    <property type="project" value="TreeGrafter"/>
</dbReference>
<gene>
    <name evidence="6" type="ORF">SAMN02745196_02621</name>
</gene>
<evidence type="ECO:0000256" key="1">
    <source>
        <dbReference type="ARBA" id="ARBA00004193"/>
    </source>
</evidence>
<dbReference type="AlphaFoldDB" id="A0A1M5Y410"/>
<evidence type="ECO:0000313" key="7">
    <source>
        <dbReference type="Proteomes" id="UP000184526"/>
    </source>
</evidence>
<dbReference type="PIRSF" id="PIRSF002741">
    <property type="entry name" value="MppA"/>
    <property type="match status" value="1"/>
</dbReference>
<dbReference type="FunFam" id="3.90.76.10:FF:000004">
    <property type="entry name" value="Peptide ABC transporter substrate-binding protein"/>
    <property type="match status" value="1"/>
</dbReference>
<dbReference type="STRING" id="1121306.SAMN02745196_02621"/>
<dbReference type="PROSITE" id="PS51257">
    <property type="entry name" value="PROKAR_LIPOPROTEIN"/>
    <property type="match status" value="1"/>
</dbReference>
<dbReference type="Gene3D" id="3.40.190.10">
    <property type="entry name" value="Periplasmic binding protein-like II"/>
    <property type="match status" value="1"/>
</dbReference>
<dbReference type="Gene3D" id="3.90.76.10">
    <property type="entry name" value="Dipeptide-binding Protein, Domain 1"/>
    <property type="match status" value="1"/>
</dbReference>
<feature type="domain" description="Solute-binding protein family 5" evidence="5">
    <location>
        <begin position="92"/>
        <end position="448"/>
    </location>
</feature>
<protein>
    <submittedName>
        <fullName evidence="6">Peptide/nickel transport system substrate-binding protein</fullName>
    </submittedName>
</protein>
<dbReference type="GO" id="GO:0042597">
    <property type="term" value="C:periplasmic space"/>
    <property type="evidence" value="ECO:0007669"/>
    <property type="project" value="UniProtKB-ARBA"/>
</dbReference>
<keyword evidence="3 4" id="KW-0732">Signal</keyword>
<comment type="similarity">
    <text evidence="2">Belongs to the bacterial solute-binding protein 5 family.</text>
</comment>
<sequence>MKKKKILAMVLATVFCLGMVGCGEKSSSADNSKNESAVEEKKVDGGDFIIPMPGDVSTLNPLVAPTKEDAIILNPIYDPLFMTDSNGTRYYLAEKYEWSEDYLSLTIKLKDNLKWHDGQKITADDVVFTVESILDETKGIKSKNSVMVNGKPVKVSKVDETTVKFDLPSVSAPFITLIGRLNILPKHIYEGEVDLAKSEKNNLGIGSGPYKVKEWKRGGSLVLERFEDYHMGKPNFAKVVFKIVPDQSAQELGLQNKELSMREINDDSKYDKYEKDKDYKVYAYPEGRVNYMAFNYNSPIMKDVKSREAVALALNVDEIVQGAYGSEKVAKAANSCFSPSAYFYDDKIENYKQDLDKAKKLAEESGLKGKTIKLIYNSNRGNQENTALVIQQQLKEIGVNVEVIPYETQSFFAKFFTHDEDYELGLNGYPAPDEPDSFKGMFVTGGANSQTVYSSEEANALWAAGVEEMDKTKREEIYKKLQQQIKDDFTIYPIAYPNFSMATQSQFRGLDAIKAIPIFEDYMKLYMVEK</sequence>
<evidence type="ECO:0000256" key="4">
    <source>
        <dbReference type="SAM" id="SignalP"/>
    </source>
</evidence>
<dbReference type="PANTHER" id="PTHR30290:SF59">
    <property type="entry name" value="OLIGOPEPTIDE ABC TRANSPORTER,SUBSTRATE-BINDING PROTEIN"/>
    <property type="match status" value="1"/>
</dbReference>
<evidence type="ECO:0000256" key="2">
    <source>
        <dbReference type="ARBA" id="ARBA00005695"/>
    </source>
</evidence>
<dbReference type="GO" id="GO:1904680">
    <property type="term" value="F:peptide transmembrane transporter activity"/>
    <property type="evidence" value="ECO:0007669"/>
    <property type="project" value="TreeGrafter"/>
</dbReference>
<reference evidence="6 7" key="1">
    <citation type="submission" date="2016-11" db="EMBL/GenBank/DDBJ databases">
        <authorList>
            <person name="Jaros S."/>
            <person name="Januszkiewicz K."/>
            <person name="Wedrychowicz H."/>
        </authorList>
    </citation>
    <scope>NUCLEOTIDE SEQUENCE [LARGE SCALE GENOMIC DNA]</scope>
    <source>
        <strain evidence="6 7">DSM 3089</strain>
    </source>
</reference>
<keyword evidence="7" id="KW-1185">Reference proteome</keyword>
<name>A0A1M5Y410_9CLOT</name>
<organism evidence="6 7">
    <name type="scientific">Clostridium collagenovorans DSM 3089</name>
    <dbReference type="NCBI Taxonomy" id="1121306"/>
    <lineage>
        <taxon>Bacteria</taxon>
        <taxon>Bacillati</taxon>
        <taxon>Bacillota</taxon>
        <taxon>Clostridia</taxon>
        <taxon>Eubacteriales</taxon>
        <taxon>Clostridiaceae</taxon>
        <taxon>Clostridium</taxon>
    </lineage>
</organism>
<dbReference type="RefSeq" id="WP_072832461.1">
    <property type="nucleotide sequence ID" value="NZ_FQXP01000011.1"/>
</dbReference>
<dbReference type="InterPro" id="IPR000914">
    <property type="entry name" value="SBP_5_dom"/>
</dbReference>
<dbReference type="Proteomes" id="UP000184526">
    <property type="component" value="Unassembled WGS sequence"/>
</dbReference>
<dbReference type="InterPro" id="IPR039424">
    <property type="entry name" value="SBP_5"/>
</dbReference>
<comment type="subcellular location">
    <subcellularLocation>
        <location evidence="1">Cell membrane</location>
        <topology evidence="1">Lipid-anchor</topology>
    </subcellularLocation>
</comment>
<dbReference type="Pfam" id="PF00496">
    <property type="entry name" value="SBP_bac_5"/>
    <property type="match status" value="1"/>
</dbReference>
<dbReference type="PANTHER" id="PTHR30290">
    <property type="entry name" value="PERIPLASMIC BINDING COMPONENT OF ABC TRANSPORTER"/>
    <property type="match status" value="1"/>
</dbReference>